<sequence length="161" mass="18303">MNLIRNLKNSCFRRTFCTFLRHSVEKAPITNNKTFVVNKPVDSKIDLQKLPPKTKIDADTIALLEKLSLVDCANKRGIETLEAAIEFADQILQVDTSNIEPLTTVLEDIPLRIREDDITEGNCKEDILKNATITEEDYFIAPPGNIPLETRENLLYEDKSK</sequence>
<keyword evidence="1 3" id="KW-0547">Nucleotide-binding</keyword>
<evidence type="ECO:0000256" key="2">
    <source>
        <dbReference type="ARBA" id="ARBA00023128"/>
    </source>
</evidence>
<comment type="subunit">
    <text evidence="3">Subunit of the heterotrimeric GatCAB amidotransferase (AdT) complex, composed of A, B and C subunits.</text>
</comment>
<dbReference type="AlphaFoldDB" id="A0AAV8X983"/>
<dbReference type="EC" id="6.3.5.-" evidence="3"/>
<evidence type="ECO:0000313" key="5">
    <source>
        <dbReference type="Proteomes" id="UP001162156"/>
    </source>
</evidence>
<reference evidence="4" key="1">
    <citation type="journal article" date="2023" name="Insect Mol. Biol.">
        <title>Genome sequencing provides insights into the evolution of gene families encoding plant cell wall-degrading enzymes in longhorned beetles.</title>
        <authorList>
            <person name="Shin N.R."/>
            <person name="Okamura Y."/>
            <person name="Kirsch R."/>
            <person name="Pauchet Y."/>
        </authorList>
    </citation>
    <scope>NUCLEOTIDE SEQUENCE</scope>
    <source>
        <strain evidence="4">RBIC_L_NR</strain>
    </source>
</reference>
<dbReference type="GO" id="GO:0005739">
    <property type="term" value="C:mitochondrion"/>
    <property type="evidence" value="ECO:0007669"/>
    <property type="project" value="UniProtKB-SubCell"/>
</dbReference>
<comment type="function">
    <text evidence="3">Allows the formation of correctly charged Gln-tRNA(Gln) through the transamidation of misacylated Glu-tRNA(Gln) in the mitochondria. The reaction takes place in the presence of glutamine and ATP through an activated gamma-phospho-Glu-tRNA(Gln).</text>
</comment>
<dbReference type="GO" id="GO:0032543">
    <property type="term" value="P:mitochondrial translation"/>
    <property type="evidence" value="ECO:0007669"/>
    <property type="project" value="UniProtKB-UniRule"/>
</dbReference>
<dbReference type="Pfam" id="PF02686">
    <property type="entry name" value="GatC"/>
    <property type="match status" value="1"/>
</dbReference>
<dbReference type="GO" id="GO:0050567">
    <property type="term" value="F:glutaminyl-tRNA synthase (glutamine-hydrolyzing) activity"/>
    <property type="evidence" value="ECO:0007669"/>
    <property type="project" value="UniProtKB-UniRule"/>
</dbReference>
<dbReference type="EMBL" id="JANEYF010003604">
    <property type="protein sequence ID" value="KAJ8935242.1"/>
    <property type="molecule type" value="Genomic_DNA"/>
</dbReference>
<organism evidence="4 5">
    <name type="scientific">Rhamnusium bicolor</name>
    <dbReference type="NCBI Taxonomy" id="1586634"/>
    <lineage>
        <taxon>Eukaryota</taxon>
        <taxon>Metazoa</taxon>
        <taxon>Ecdysozoa</taxon>
        <taxon>Arthropoda</taxon>
        <taxon>Hexapoda</taxon>
        <taxon>Insecta</taxon>
        <taxon>Pterygota</taxon>
        <taxon>Neoptera</taxon>
        <taxon>Endopterygota</taxon>
        <taxon>Coleoptera</taxon>
        <taxon>Polyphaga</taxon>
        <taxon>Cucujiformia</taxon>
        <taxon>Chrysomeloidea</taxon>
        <taxon>Cerambycidae</taxon>
        <taxon>Lepturinae</taxon>
        <taxon>Rhagiini</taxon>
        <taxon>Rhamnusium</taxon>
    </lineage>
</organism>
<keyword evidence="2 3" id="KW-0496">Mitochondrion</keyword>
<dbReference type="Proteomes" id="UP001162156">
    <property type="component" value="Unassembled WGS sequence"/>
</dbReference>
<proteinExistence type="inferred from homology"/>
<dbReference type="GO" id="GO:0006450">
    <property type="term" value="P:regulation of translational fidelity"/>
    <property type="evidence" value="ECO:0007669"/>
    <property type="project" value="InterPro"/>
</dbReference>
<gene>
    <name evidence="4" type="ORF">NQ314_012917</name>
</gene>
<evidence type="ECO:0000313" key="4">
    <source>
        <dbReference type="EMBL" id="KAJ8935242.1"/>
    </source>
</evidence>
<accession>A0AAV8X983</accession>
<comment type="subcellular location">
    <subcellularLocation>
        <location evidence="3">Mitochondrion</location>
    </subcellularLocation>
</comment>
<dbReference type="NCBIfam" id="TIGR00135">
    <property type="entry name" value="gatC"/>
    <property type="match status" value="1"/>
</dbReference>
<dbReference type="InterPro" id="IPR003837">
    <property type="entry name" value="GatC"/>
</dbReference>
<keyword evidence="3" id="KW-0436">Ligase</keyword>
<evidence type="ECO:0000256" key="3">
    <source>
        <dbReference type="HAMAP-Rule" id="MF_03149"/>
    </source>
</evidence>
<keyword evidence="3" id="KW-0067">ATP-binding</keyword>
<keyword evidence="3" id="KW-0648">Protein biosynthesis</keyword>
<comment type="similarity">
    <text evidence="3">Belongs to the GatC family.</text>
</comment>
<dbReference type="GO" id="GO:0070681">
    <property type="term" value="P:glutaminyl-tRNAGln biosynthesis via transamidation"/>
    <property type="evidence" value="ECO:0007669"/>
    <property type="project" value="UniProtKB-UniRule"/>
</dbReference>
<dbReference type="InterPro" id="IPR036113">
    <property type="entry name" value="Asp/Glu-ADT_sf_sub_c"/>
</dbReference>
<dbReference type="HAMAP" id="MF_00122">
    <property type="entry name" value="GatC"/>
    <property type="match status" value="1"/>
</dbReference>
<comment type="caution">
    <text evidence="4">The sequence shown here is derived from an EMBL/GenBank/DDBJ whole genome shotgun (WGS) entry which is preliminary data.</text>
</comment>
<evidence type="ECO:0000256" key="1">
    <source>
        <dbReference type="ARBA" id="ARBA00022741"/>
    </source>
</evidence>
<protein>
    <recommendedName>
        <fullName evidence="3">Glutamyl-tRNA(Gln) amidotransferase subunit C, mitochondrial</fullName>
        <shortName evidence="3">Glu-AdT subunit C</shortName>
        <ecNumber evidence="3">6.3.5.-</ecNumber>
    </recommendedName>
</protein>
<comment type="catalytic activity">
    <reaction evidence="3">
        <text>L-glutamyl-tRNA(Gln) + L-glutamine + ATP + H2O = L-glutaminyl-tRNA(Gln) + L-glutamate + ADP + phosphate + H(+)</text>
        <dbReference type="Rhea" id="RHEA:17521"/>
        <dbReference type="Rhea" id="RHEA-COMP:9681"/>
        <dbReference type="Rhea" id="RHEA-COMP:9684"/>
        <dbReference type="ChEBI" id="CHEBI:15377"/>
        <dbReference type="ChEBI" id="CHEBI:15378"/>
        <dbReference type="ChEBI" id="CHEBI:29985"/>
        <dbReference type="ChEBI" id="CHEBI:30616"/>
        <dbReference type="ChEBI" id="CHEBI:43474"/>
        <dbReference type="ChEBI" id="CHEBI:58359"/>
        <dbReference type="ChEBI" id="CHEBI:78520"/>
        <dbReference type="ChEBI" id="CHEBI:78521"/>
        <dbReference type="ChEBI" id="CHEBI:456216"/>
    </reaction>
</comment>
<dbReference type="PANTHER" id="PTHR15004:SF0">
    <property type="entry name" value="GLUTAMYL-TRNA(GLN) AMIDOTRANSFERASE SUBUNIT C, MITOCHONDRIAL"/>
    <property type="match status" value="1"/>
</dbReference>
<dbReference type="PANTHER" id="PTHR15004">
    <property type="entry name" value="GLUTAMYL-TRNA(GLN) AMIDOTRANSFERASE SUBUNIT C, MITOCHONDRIAL"/>
    <property type="match status" value="1"/>
</dbReference>
<keyword evidence="5" id="KW-1185">Reference proteome</keyword>
<dbReference type="SUPFAM" id="SSF141000">
    <property type="entry name" value="Glu-tRNAGln amidotransferase C subunit"/>
    <property type="match status" value="1"/>
</dbReference>
<name>A0AAV8X983_9CUCU</name>
<dbReference type="GO" id="GO:0005524">
    <property type="term" value="F:ATP binding"/>
    <property type="evidence" value="ECO:0007669"/>
    <property type="project" value="UniProtKB-KW"/>
</dbReference>
<dbReference type="GO" id="GO:0030956">
    <property type="term" value="C:glutamyl-tRNA(Gln) amidotransferase complex"/>
    <property type="evidence" value="ECO:0007669"/>
    <property type="project" value="UniProtKB-UniRule"/>
</dbReference>